<keyword evidence="9" id="KW-1185">Reference proteome</keyword>
<dbReference type="EC" id="2.4.1.-" evidence="5"/>
<dbReference type="CDD" id="cd06429">
    <property type="entry name" value="GT8_like_1"/>
    <property type="match status" value="1"/>
</dbReference>
<gene>
    <name evidence="8" type="primary">GAUT8_1</name>
    <name evidence="8" type="ORF">HAX54_004058</name>
</gene>
<name>A0ABS8T8P5_DATST</name>
<dbReference type="SUPFAM" id="SSF53448">
    <property type="entry name" value="Nucleotide-diphospho-sugar transferases"/>
    <property type="match status" value="1"/>
</dbReference>
<evidence type="ECO:0000256" key="6">
    <source>
        <dbReference type="SAM" id="Coils"/>
    </source>
</evidence>
<reference evidence="8 9" key="1">
    <citation type="journal article" date="2021" name="BMC Genomics">
        <title>Datura genome reveals duplications of psychoactive alkaloid biosynthetic genes and high mutation rate following tissue culture.</title>
        <authorList>
            <person name="Rajewski A."/>
            <person name="Carter-House D."/>
            <person name="Stajich J."/>
            <person name="Litt A."/>
        </authorList>
    </citation>
    <scope>NUCLEOTIDE SEQUENCE [LARGE SCALE GENOMIC DNA]</scope>
    <source>
        <strain evidence="8">AR-01</strain>
    </source>
</reference>
<evidence type="ECO:0000256" key="5">
    <source>
        <dbReference type="RuleBase" id="RU362027"/>
    </source>
</evidence>
<dbReference type="PANTHER" id="PTHR32116:SF31">
    <property type="entry name" value="GALACTURONOSYLTRANSFERASE 8"/>
    <property type="match status" value="1"/>
</dbReference>
<feature type="chain" id="PRO_5045684778" description="Hexosyltransferase" evidence="7">
    <location>
        <begin position="32"/>
        <end position="549"/>
    </location>
</feature>
<evidence type="ECO:0000256" key="1">
    <source>
        <dbReference type="ARBA" id="ARBA00004877"/>
    </source>
</evidence>
<evidence type="ECO:0000256" key="2">
    <source>
        <dbReference type="ARBA" id="ARBA00006351"/>
    </source>
</evidence>
<dbReference type="Pfam" id="PF01501">
    <property type="entry name" value="Glyco_transf_8"/>
    <property type="match status" value="1"/>
</dbReference>
<keyword evidence="6" id="KW-0175">Coiled coil</keyword>
<feature type="signal peptide" evidence="7">
    <location>
        <begin position="1"/>
        <end position="31"/>
    </location>
</feature>
<dbReference type="InterPro" id="IPR002495">
    <property type="entry name" value="Glyco_trans_8"/>
</dbReference>
<comment type="subcellular location">
    <subcellularLocation>
        <location evidence="5">Golgi apparatus membrane</location>
        <topology evidence="5">Single-pass type II membrane protein</topology>
    </subcellularLocation>
</comment>
<dbReference type="PANTHER" id="PTHR32116">
    <property type="entry name" value="GALACTURONOSYLTRANSFERASE 4-RELATED"/>
    <property type="match status" value="1"/>
</dbReference>
<evidence type="ECO:0000256" key="4">
    <source>
        <dbReference type="ARBA" id="ARBA00022679"/>
    </source>
</evidence>
<keyword evidence="3 5" id="KW-0328">Glycosyltransferase</keyword>
<dbReference type="InterPro" id="IPR029044">
    <property type="entry name" value="Nucleotide-diphossugar_trans"/>
</dbReference>
<organism evidence="8 9">
    <name type="scientific">Datura stramonium</name>
    <name type="common">Jimsonweed</name>
    <name type="synonym">Common thornapple</name>
    <dbReference type="NCBI Taxonomy" id="4076"/>
    <lineage>
        <taxon>Eukaryota</taxon>
        <taxon>Viridiplantae</taxon>
        <taxon>Streptophyta</taxon>
        <taxon>Embryophyta</taxon>
        <taxon>Tracheophyta</taxon>
        <taxon>Spermatophyta</taxon>
        <taxon>Magnoliopsida</taxon>
        <taxon>eudicotyledons</taxon>
        <taxon>Gunneridae</taxon>
        <taxon>Pentapetalae</taxon>
        <taxon>asterids</taxon>
        <taxon>lamiids</taxon>
        <taxon>Solanales</taxon>
        <taxon>Solanaceae</taxon>
        <taxon>Solanoideae</taxon>
        <taxon>Datureae</taxon>
        <taxon>Datura</taxon>
    </lineage>
</organism>
<keyword evidence="7" id="KW-0732">Signal</keyword>
<comment type="caution">
    <text evidence="8">The sequence shown here is derived from an EMBL/GenBank/DDBJ whole genome shotgun (WGS) entry which is preliminary data.</text>
</comment>
<dbReference type="InterPro" id="IPR029993">
    <property type="entry name" value="GAUT"/>
</dbReference>
<evidence type="ECO:0000256" key="7">
    <source>
        <dbReference type="SAM" id="SignalP"/>
    </source>
</evidence>
<proteinExistence type="inferred from homology"/>
<accession>A0ABS8T8P5</accession>
<evidence type="ECO:0000256" key="3">
    <source>
        <dbReference type="ARBA" id="ARBA00022676"/>
    </source>
</evidence>
<evidence type="ECO:0000313" key="8">
    <source>
        <dbReference type="EMBL" id="MCD7466952.1"/>
    </source>
</evidence>
<keyword evidence="4" id="KW-0808">Transferase</keyword>
<comment type="pathway">
    <text evidence="1 5">Glycan metabolism; pectin biosynthesis.</text>
</comment>
<protein>
    <recommendedName>
        <fullName evidence="5">Hexosyltransferase</fullName>
        <ecNumber evidence="5">2.4.1.-</ecNumber>
    </recommendedName>
</protein>
<keyword evidence="5" id="KW-0961">Cell wall biogenesis/degradation</keyword>
<sequence length="549" mass="62780">MGGRIGHSGTAFLVTVAFFLLLSLSFIHTSSDDPSDHRLGFSNDLFGVGSKRRSILSLKSDPLKPRLDQIRNQADDHRALALAYAAHARKLKLENLKLVRVLTELSDSLTHLAAKPPYSALFETDVKSIDESVLRQFEKDVKDRIKETRQVVAEAKESFDSQLKIQKLKDTIFAVNEQLTEAKKQGAFSSLIAAKSIPKSLHCLAMRLTEERAARAEEYIDDGKPTPSEFEDPRLYHYAIFSDNALAASVVVNSAVKTMKDPSKHVFHVVTDKVNLGVMQVMFKMKDYSGAHIEVKAVEYYTFLNSSYAPVLKQLESAKMVKFYFTNKLENATKDTNNMKFRNPKYLSILNHLRFYLPEMYPKLHKILFLDDDIVVQRDLTGLWKIDMDGKVNGAVETCFGSFHRYAQYMNFSHPLIKKKFNPKACAWAYGMNLFDLDAWRREKSTEEYHYWQSLNENRTLWKLGTLPPGLITFYSTTKPLDKSWHVLGLGYNPSISMEEINNAAVVHFNGNMKPWLDIAIKQFRPLWSKYVDKENEHVQACNFNFGDG</sequence>
<evidence type="ECO:0000313" key="9">
    <source>
        <dbReference type="Proteomes" id="UP000823775"/>
    </source>
</evidence>
<comment type="similarity">
    <text evidence="2 5">Belongs to the glycosyltransferase 8 family.</text>
</comment>
<dbReference type="Proteomes" id="UP000823775">
    <property type="component" value="Unassembled WGS sequence"/>
</dbReference>
<dbReference type="EMBL" id="JACEIK010001183">
    <property type="protein sequence ID" value="MCD7466952.1"/>
    <property type="molecule type" value="Genomic_DNA"/>
</dbReference>
<feature type="coiled-coil region" evidence="6">
    <location>
        <begin position="138"/>
        <end position="185"/>
    </location>
</feature>
<keyword evidence="5" id="KW-0333">Golgi apparatus</keyword>
<dbReference type="Gene3D" id="3.90.550.10">
    <property type="entry name" value="Spore Coat Polysaccharide Biosynthesis Protein SpsA, Chain A"/>
    <property type="match status" value="1"/>
</dbReference>